<dbReference type="RefSeq" id="WP_072788262.1">
    <property type="nucleotide sequence ID" value="NZ_FQUL01000003.1"/>
</dbReference>
<accession>A0A1M4SX30</accession>
<proteinExistence type="predicted"/>
<dbReference type="AlphaFoldDB" id="A0A1M4SX30"/>
<gene>
    <name evidence="1" type="ORF">SAMN02745225_00427</name>
</gene>
<evidence type="ECO:0000313" key="1">
    <source>
        <dbReference type="EMBL" id="SHE36762.1"/>
    </source>
</evidence>
<keyword evidence="2" id="KW-1185">Reference proteome</keyword>
<sequence length="127" mass="13581">MTNSALSSLIQRLNSSSLANGQRHLADEDPAFRLQVSVKEGDLSPGWIVEIKDGLATYLTQEQVSYDSIDIEITVGSSAEALSIVQGEIDLETVLSCGSVKFNGDFTALSRKASSLTPSDASDEEEL</sequence>
<dbReference type="Gene3D" id="3.30.1050.10">
    <property type="entry name" value="SCP2 sterol-binding domain"/>
    <property type="match status" value="1"/>
</dbReference>
<name>A0A1M4SX30_9ACTN</name>
<evidence type="ECO:0000313" key="2">
    <source>
        <dbReference type="Proteomes" id="UP000184295"/>
    </source>
</evidence>
<dbReference type="EMBL" id="FQUL01000003">
    <property type="protein sequence ID" value="SHE36762.1"/>
    <property type="molecule type" value="Genomic_DNA"/>
</dbReference>
<protein>
    <recommendedName>
        <fullName evidence="3">SCP-2 sterol transfer family protein</fullName>
    </recommendedName>
</protein>
<dbReference type="InterPro" id="IPR036527">
    <property type="entry name" value="SCP2_sterol-bd_dom_sf"/>
</dbReference>
<organism evidence="1 2">
    <name type="scientific">Ferrithrix thermotolerans DSM 19514</name>
    <dbReference type="NCBI Taxonomy" id="1121881"/>
    <lineage>
        <taxon>Bacteria</taxon>
        <taxon>Bacillati</taxon>
        <taxon>Actinomycetota</taxon>
        <taxon>Acidimicrobiia</taxon>
        <taxon>Acidimicrobiales</taxon>
        <taxon>Acidimicrobiaceae</taxon>
        <taxon>Ferrithrix</taxon>
    </lineage>
</organism>
<dbReference type="STRING" id="1121881.SAMN02745225_00427"/>
<reference evidence="2" key="1">
    <citation type="submission" date="2016-11" db="EMBL/GenBank/DDBJ databases">
        <authorList>
            <person name="Varghese N."/>
            <person name="Submissions S."/>
        </authorList>
    </citation>
    <scope>NUCLEOTIDE SEQUENCE [LARGE SCALE GENOMIC DNA]</scope>
    <source>
        <strain evidence="2">DSM 19514</strain>
    </source>
</reference>
<evidence type="ECO:0008006" key="3">
    <source>
        <dbReference type="Google" id="ProtNLM"/>
    </source>
</evidence>
<dbReference type="Proteomes" id="UP000184295">
    <property type="component" value="Unassembled WGS sequence"/>
</dbReference>